<dbReference type="InterPro" id="IPR024940">
    <property type="entry name" value="TCF/LEF"/>
</dbReference>
<dbReference type="GO" id="GO:0000978">
    <property type="term" value="F:RNA polymerase II cis-regulatory region sequence-specific DNA binding"/>
    <property type="evidence" value="ECO:0007669"/>
    <property type="project" value="TreeGrafter"/>
</dbReference>
<dbReference type="GO" id="GO:0000981">
    <property type="term" value="F:DNA-binding transcription factor activity, RNA polymerase II-specific"/>
    <property type="evidence" value="ECO:0007669"/>
    <property type="project" value="TreeGrafter"/>
</dbReference>
<dbReference type="InterPro" id="IPR009071">
    <property type="entry name" value="HMG_box_dom"/>
</dbReference>
<dbReference type="GO" id="GO:0060070">
    <property type="term" value="P:canonical Wnt signaling pathway"/>
    <property type="evidence" value="ECO:0007669"/>
    <property type="project" value="TreeGrafter"/>
</dbReference>
<evidence type="ECO:0000256" key="3">
    <source>
        <dbReference type="ARBA" id="ARBA00022687"/>
    </source>
</evidence>
<sequence>MNSAGEVGNVVLKIVCPATPIQLSTPNTYILIAADDDSSKTEKGASAETNPLLPGSAASTFMQSLYSPKYAYPVPVFMPGWSPTYNMLSSFQLSPLQSPNTGVSLALAPVLAPPTIGFRPTAVTSTADLANCVASTSLDVNLLPSVPYDKSAAVNQSRHNQTTDGNSKQQAKNLHKIKNKNKYSRSTTKYSYSSSIIKNEADLMEICLPANKPKLDSSLSDTKPDHNRNEKLNNLDEIKLKSAKFKDRYLVDQNTTAYSSNNTGDFVNDVDLTSSSSTSFKPHIKKPLNAFMLYMKEMRPVVMEEEGLKERQSAEINRILGKRWHDLSHEEQQKYYEIARQGTDSTEAKKCRARFGLDQQSKWCKHCRRKKKCLWFKEPQNKESGAQNAVSCLLASSSNGEAAASTSSMPHLPIRRGSSVLSDSEANETDFDDNMDAESGTDDEDDDTESSTVINPLSVSSLKNGDFVGGQKQHSVFQLEHQNQQNIADHRHHHRQLNFAAAPLEVKLPTAEEVKVGTLLVL</sequence>
<evidence type="ECO:0000256" key="9">
    <source>
        <dbReference type="PROSITE-ProRule" id="PRU00267"/>
    </source>
</evidence>
<evidence type="ECO:0000256" key="1">
    <source>
        <dbReference type="ARBA" id="ARBA00004123"/>
    </source>
</evidence>
<feature type="region of interest" description="Disordered" evidence="10">
    <location>
        <begin position="402"/>
        <end position="453"/>
    </location>
</feature>
<dbReference type="WBParaSite" id="nRc.2.0.1.t22204-RA">
    <property type="protein sequence ID" value="nRc.2.0.1.t22204-RA"/>
    <property type="gene ID" value="nRc.2.0.1.g22204"/>
</dbReference>
<keyword evidence="5 9" id="KW-0238">DNA-binding</keyword>
<dbReference type="AlphaFoldDB" id="A0A915J919"/>
<evidence type="ECO:0000259" key="11">
    <source>
        <dbReference type="PROSITE" id="PS50118"/>
    </source>
</evidence>
<keyword evidence="8 9" id="KW-0539">Nucleus</keyword>
<keyword evidence="4" id="KW-0805">Transcription regulation</keyword>
<feature type="compositionally biased region" description="Acidic residues" evidence="10">
    <location>
        <begin position="425"/>
        <end position="449"/>
    </location>
</feature>
<evidence type="ECO:0000256" key="7">
    <source>
        <dbReference type="ARBA" id="ARBA00023163"/>
    </source>
</evidence>
<dbReference type="Pfam" id="PF00505">
    <property type="entry name" value="HMG_box"/>
    <property type="match status" value="1"/>
</dbReference>
<organism evidence="12 13">
    <name type="scientific">Romanomermis culicivorax</name>
    <name type="common">Nematode worm</name>
    <dbReference type="NCBI Taxonomy" id="13658"/>
    <lineage>
        <taxon>Eukaryota</taxon>
        <taxon>Metazoa</taxon>
        <taxon>Ecdysozoa</taxon>
        <taxon>Nematoda</taxon>
        <taxon>Enoplea</taxon>
        <taxon>Dorylaimia</taxon>
        <taxon>Mermithida</taxon>
        <taxon>Mermithoidea</taxon>
        <taxon>Mermithidae</taxon>
        <taxon>Romanomermis</taxon>
    </lineage>
</organism>
<feature type="region of interest" description="Disordered" evidence="10">
    <location>
        <begin position="156"/>
        <end position="180"/>
    </location>
</feature>
<evidence type="ECO:0000256" key="8">
    <source>
        <dbReference type="ARBA" id="ARBA00023242"/>
    </source>
</evidence>
<proteinExistence type="inferred from homology"/>
<dbReference type="InterPro" id="IPR036910">
    <property type="entry name" value="HMG_box_dom_sf"/>
</dbReference>
<dbReference type="PANTHER" id="PTHR10373">
    <property type="entry name" value="TRANSCRIPTION FACTOR 7 FAMILY MEMBER"/>
    <property type="match status" value="1"/>
</dbReference>
<dbReference type="SMART" id="SM00398">
    <property type="entry name" value="HMG"/>
    <property type="match status" value="1"/>
</dbReference>
<feature type="DNA-binding region" description="HMG box" evidence="9">
    <location>
        <begin position="284"/>
        <end position="341"/>
    </location>
</feature>
<dbReference type="PANTHER" id="PTHR10373:SF38">
    <property type="entry name" value="PROTEIN PANGOLIN, ISOFORM J"/>
    <property type="match status" value="1"/>
</dbReference>
<keyword evidence="3" id="KW-0879">Wnt signaling pathway</keyword>
<evidence type="ECO:0000256" key="6">
    <source>
        <dbReference type="ARBA" id="ARBA00023159"/>
    </source>
</evidence>
<dbReference type="Proteomes" id="UP000887565">
    <property type="component" value="Unplaced"/>
</dbReference>
<comment type="similarity">
    <text evidence="2">Belongs to the TCF/LEF family.</text>
</comment>
<evidence type="ECO:0000256" key="4">
    <source>
        <dbReference type="ARBA" id="ARBA00023015"/>
    </source>
</evidence>
<dbReference type="GO" id="GO:1990907">
    <property type="term" value="C:beta-catenin-TCF complex"/>
    <property type="evidence" value="ECO:0007669"/>
    <property type="project" value="TreeGrafter"/>
</dbReference>
<evidence type="ECO:0000256" key="10">
    <source>
        <dbReference type="SAM" id="MobiDB-lite"/>
    </source>
</evidence>
<evidence type="ECO:0000256" key="2">
    <source>
        <dbReference type="ARBA" id="ARBA00006569"/>
    </source>
</evidence>
<feature type="compositionally biased region" description="Polar residues" evidence="10">
    <location>
        <begin position="156"/>
        <end position="172"/>
    </location>
</feature>
<dbReference type="SUPFAM" id="SSF47095">
    <property type="entry name" value="HMG-box"/>
    <property type="match status" value="1"/>
</dbReference>
<feature type="domain" description="HMG box" evidence="11">
    <location>
        <begin position="284"/>
        <end position="341"/>
    </location>
</feature>
<evidence type="ECO:0000313" key="13">
    <source>
        <dbReference type="WBParaSite" id="nRc.2.0.1.t22204-RA"/>
    </source>
</evidence>
<keyword evidence="7" id="KW-0804">Transcription</keyword>
<keyword evidence="12" id="KW-1185">Reference proteome</keyword>
<dbReference type="Gene3D" id="1.10.30.10">
    <property type="entry name" value="High mobility group box domain"/>
    <property type="match status" value="1"/>
</dbReference>
<evidence type="ECO:0000313" key="12">
    <source>
        <dbReference type="Proteomes" id="UP000887565"/>
    </source>
</evidence>
<dbReference type="GO" id="GO:0000785">
    <property type="term" value="C:chromatin"/>
    <property type="evidence" value="ECO:0007669"/>
    <property type="project" value="TreeGrafter"/>
</dbReference>
<keyword evidence="6" id="KW-0010">Activator</keyword>
<accession>A0A915J919</accession>
<comment type="subcellular location">
    <subcellularLocation>
        <location evidence="1">Nucleus</location>
    </subcellularLocation>
</comment>
<protein>
    <submittedName>
        <fullName evidence="13">HMG box domain-containing protein</fullName>
    </submittedName>
</protein>
<evidence type="ECO:0000256" key="5">
    <source>
        <dbReference type="ARBA" id="ARBA00023125"/>
    </source>
</evidence>
<dbReference type="PROSITE" id="PS50118">
    <property type="entry name" value="HMG_BOX_2"/>
    <property type="match status" value="1"/>
</dbReference>
<dbReference type="SMART" id="SM01366">
    <property type="entry name" value="c-clamp"/>
    <property type="match status" value="1"/>
</dbReference>
<reference evidence="13" key="1">
    <citation type="submission" date="2022-11" db="UniProtKB">
        <authorList>
            <consortium name="WormBaseParasite"/>
        </authorList>
    </citation>
    <scope>IDENTIFICATION</scope>
</reference>
<name>A0A915J919_ROMCU</name>